<name>A0ABW1T2J0_9ACTN</name>
<sequence length="257" mass="26787">MTAATVARISIAPVKSLGLVHPDSVELTAYGVEGDRVFAVIDADGKLANGTKHGPLVRVRTAYDGTRLTLTLPDGTEVSDDVRLGEALTPVFYGEGRAARLVGGPFAEALSTVDGSPLRLVRMDDGEGIDRPGDGTVSLLSTAALTAMADQAGEVEPVDGRRFRMTFLLDGVPAHQEDAWLGGEVRIGAAVVRVAGNIGRCSITQQDPDTGLKSFDTLKLIHAARGAMPTTEPLPFGVHAEVVTPGLVSVGDVVEPV</sequence>
<dbReference type="EMBL" id="JBHSTI010000008">
    <property type="protein sequence ID" value="MFC6238283.1"/>
    <property type="molecule type" value="Genomic_DNA"/>
</dbReference>
<evidence type="ECO:0000313" key="3">
    <source>
        <dbReference type="Proteomes" id="UP001596138"/>
    </source>
</evidence>
<dbReference type="SUPFAM" id="SSF50800">
    <property type="entry name" value="PK beta-barrel domain-like"/>
    <property type="match status" value="1"/>
</dbReference>
<reference evidence="3" key="1">
    <citation type="journal article" date="2019" name="Int. J. Syst. Evol. Microbiol.">
        <title>The Global Catalogue of Microorganisms (GCM) 10K type strain sequencing project: providing services to taxonomists for standard genome sequencing and annotation.</title>
        <authorList>
            <consortium name="The Broad Institute Genomics Platform"/>
            <consortium name="The Broad Institute Genome Sequencing Center for Infectious Disease"/>
            <person name="Wu L."/>
            <person name="Ma J."/>
        </authorList>
    </citation>
    <scope>NUCLEOTIDE SEQUENCE [LARGE SCALE GENOMIC DNA]</scope>
    <source>
        <strain evidence="3">CGMCC 4.7317</strain>
    </source>
</reference>
<dbReference type="Pfam" id="PF03473">
    <property type="entry name" value="MOSC"/>
    <property type="match status" value="1"/>
</dbReference>
<dbReference type="InterPro" id="IPR005302">
    <property type="entry name" value="MoCF_Sase_C"/>
</dbReference>
<dbReference type="InterPro" id="IPR005303">
    <property type="entry name" value="MOCOS_middle"/>
</dbReference>
<organism evidence="2 3">
    <name type="scientific">Longivirga aurantiaca</name>
    <dbReference type="NCBI Taxonomy" id="1837743"/>
    <lineage>
        <taxon>Bacteria</taxon>
        <taxon>Bacillati</taxon>
        <taxon>Actinomycetota</taxon>
        <taxon>Actinomycetes</taxon>
        <taxon>Sporichthyales</taxon>
        <taxon>Sporichthyaceae</taxon>
        <taxon>Longivirga</taxon>
    </lineage>
</organism>
<dbReference type="Pfam" id="PF03476">
    <property type="entry name" value="MOSC_N"/>
    <property type="match status" value="1"/>
</dbReference>
<protein>
    <submittedName>
        <fullName evidence="2">MOSC domain-containing protein</fullName>
    </submittedName>
</protein>
<dbReference type="PROSITE" id="PS51340">
    <property type="entry name" value="MOSC"/>
    <property type="match status" value="1"/>
</dbReference>
<dbReference type="RefSeq" id="WP_386766364.1">
    <property type="nucleotide sequence ID" value="NZ_JBHSTI010000008.1"/>
</dbReference>
<proteinExistence type="predicted"/>
<dbReference type="InterPro" id="IPR011037">
    <property type="entry name" value="Pyrv_Knase-like_insert_dom_sf"/>
</dbReference>
<gene>
    <name evidence="2" type="ORF">ACFQGU_10360</name>
</gene>
<keyword evidence="3" id="KW-1185">Reference proteome</keyword>
<accession>A0ABW1T2J0</accession>
<feature type="domain" description="MOSC" evidence="1">
    <location>
        <begin position="99"/>
        <end position="257"/>
    </location>
</feature>
<evidence type="ECO:0000313" key="2">
    <source>
        <dbReference type="EMBL" id="MFC6238283.1"/>
    </source>
</evidence>
<comment type="caution">
    <text evidence="2">The sequence shown here is derived from an EMBL/GenBank/DDBJ whole genome shotgun (WGS) entry which is preliminary data.</text>
</comment>
<dbReference type="Proteomes" id="UP001596138">
    <property type="component" value="Unassembled WGS sequence"/>
</dbReference>
<evidence type="ECO:0000259" key="1">
    <source>
        <dbReference type="PROSITE" id="PS51340"/>
    </source>
</evidence>